<keyword evidence="2" id="KW-1185">Reference proteome</keyword>
<evidence type="ECO:0000313" key="2">
    <source>
        <dbReference type="Proteomes" id="UP000217944"/>
    </source>
</evidence>
<accession>A0A292YFF1</accession>
<protein>
    <submittedName>
        <fullName evidence="1">Uncharacterized protein</fullName>
    </submittedName>
</protein>
<comment type="caution">
    <text evidence="1">The sequence shown here is derived from an EMBL/GenBank/DDBJ whole genome shotgun (WGS) entry which is preliminary data.</text>
</comment>
<dbReference type="Proteomes" id="UP000217944">
    <property type="component" value="Unassembled WGS sequence"/>
</dbReference>
<evidence type="ECO:0000313" key="1">
    <source>
        <dbReference type="EMBL" id="GAX87853.1"/>
    </source>
</evidence>
<sequence length="268" mass="31978">MKKFILFVIIINLFAGSIDDTNSTHRMIVGYKKSFIDKVNYFIPNFLKISTETSFINIKLYEDTLFQKNPSASVNINIKLPELFVKKIKSKPKKINNKQTIENSYFTFKLRPFIRLKKNRIFFLQNIIEYKKTYLNNEFGISNNLNFYPFDNYYNESINFAFFKHLKHTFGINLNISINKKNLPIKYYSLNFSISNLFKKFIRSFGYTLGGNTGDKPFIYYHKIYFNFRHALFNRKYIFLEVTPYILISKDYNYKIKPAISSSINIKF</sequence>
<name>A0A292YFF1_9BACT</name>
<gene>
    <name evidence="1" type="ORF">LNAT_P1150</name>
</gene>
<organism evidence="1 2">
    <name type="scientific">Lebetimonas natsushimae</name>
    <dbReference type="NCBI Taxonomy" id="1936991"/>
    <lineage>
        <taxon>Bacteria</taxon>
        <taxon>Pseudomonadati</taxon>
        <taxon>Campylobacterota</taxon>
        <taxon>Epsilonproteobacteria</taxon>
        <taxon>Nautiliales</taxon>
        <taxon>Nautiliaceae</taxon>
        <taxon>Lebetimonas</taxon>
    </lineage>
</organism>
<dbReference type="OrthoDB" id="9835599at2"/>
<reference evidence="1 2" key="1">
    <citation type="journal article" date="2017" name="Syst. Appl. Microbiol.">
        <title>Lebetimonas natsushimae sp. nov., a novel strictly anaerobic, moderately thermophilic chemoautotroph isolated from a deep-sea hydrothermal vent polychaete nest in the Mid-Okinawa Trough.</title>
        <authorList>
            <person name="Nagata R."/>
            <person name="Takaki Y."/>
            <person name="Tame A."/>
            <person name="Nunoura T."/>
            <person name="Muto H."/>
            <person name="Mino S."/>
            <person name="Sawayama S."/>
            <person name="Takai K."/>
            <person name="Nakagawa S."/>
        </authorList>
    </citation>
    <scope>NUCLEOTIDE SEQUENCE [LARGE SCALE GENOMIC DNA]</scope>
    <source>
        <strain evidence="1 2">HS1857</strain>
    </source>
</reference>
<proteinExistence type="predicted"/>
<dbReference type="EMBL" id="BDME01000002">
    <property type="protein sequence ID" value="GAX87853.1"/>
    <property type="molecule type" value="Genomic_DNA"/>
</dbReference>
<dbReference type="RefSeq" id="WP_096259345.1">
    <property type="nucleotide sequence ID" value="NZ_BDME01000002.1"/>
</dbReference>
<dbReference type="AlphaFoldDB" id="A0A292YFF1"/>